<proteinExistence type="predicted"/>
<name>A0AAJ0MTD3_9PEZI</name>
<keyword evidence="3" id="KW-1185">Reference proteome</keyword>
<dbReference type="EMBL" id="JAULSX010000003">
    <property type="protein sequence ID" value="KAK3495299.1"/>
    <property type="molecule type" value="Genomic_DNA"/>
</dbReference>
<evidence type="ECO:0000256" key="1">
    <source>
        <dbReference type="SAM" id="MobiDB-lite"/>
    </source>
</evidence>
<evidence type="ECO:0000313" key="2">
    <source>
        <dbReference type="EMBL" id="KAK3495299.1"/>
    </source>
</evidence>
<organism evidence="2 3">
    <name type="scientific">Neurospora hispaniola</name>
    <dbReference type="NCBI Taxonomy" id="588809"/>
    <lineage>
        <taxon>Eukaryota</taxon>
        <taxon>Fungi</taxon>
        <taxon>Dikarya</taxon>
        <taxon>Ascomycota</taxon>
        <taxon>Pezizomycotina</taxon>
        <taxon>Sordariomycetes</taxon>
        <taxon>Sordariomycetidae</taxon>
        <taxon>Sordariales</taxon>
        <taxon>Sordariaceae</taxon>
        <taxon>Neurospora</taxon>
    </lineage>
</organism>
<dbReference type="RefSeq" id="XP_062694728.1">
    <property type="nucleotide sequence ID" value="XM_062834707.1"/>
</dbReference>
<protein>
    <submittedName>
        <fullName evidence="2">Uncharacterized protein</fullName>
    </submittedName>
</protein>
<reference evidence="2 3" key="1">
    <citation type="journal article" date="2023" name="Mol. Phylogenet. Evol.">
        <title>Genome-scale phylogeny and comparative genomics of the fungal order Sordariales.</title>
        <authorList>
            <person name="Hensen N."/>
            <person name="Bonometti L."/>
            <person name="Westerberg I."/>
            <person name="Brannstrom I.O."/>
            <person name="Guillou S."/>
            <person name="Cros-Aarteil S."/>
            <person name="Calhoun S."/>
            <person name="Haridas S."/>
            <person name="Kuo A."/>
            <person name="Mondo S."/>
            <person name="Pangilinan J."/>
            <person name="Riley R."/>
            <person name="LaButti K."/>
            <person name="Andreopoulos B."/>
            <person name="Lipzen A."/>
            <person name="Chen C."/>
            <person name="Yan M."/>
            <person name="Daum C."/>
            <person name="Ng V."/>
            <person name="Clum A."/>
            <person name="Steindorff A."/>
            <person name="Ohm R.A."/>
            <person name="Martin F."/>
            <person name="Silar P."/>
            <person name="Natvig D.O."/>
            <person name="Lalanne C."/>
            <person name="Gautier V."/>
            <person name="Ament-Velasquez S.L."/>
            <person name="Kruys A."/>
            <person name="Hutchinson M.I."/>
            <person name="Powell A.J."/>
            <person name="Barry K."/>
            <person name="Miller A.N."/>
            <person name="Grigoriev I.V."/>
            <person name="Debuchy R."/>
            <person name="Gladieux P."/>
            <person name="Hiltunen Thoren M."/>
            <person name="Johannesson H."/>
        </authorList>
    </citation>
    <scope>NUCLEOTIDE SEQUENCE [LARGE SCALE GENOMIC DNA]</scope>
    <source>
        <strain evidence="2 3">FGSC 10403</strain>
    </source>
</reference>
<gene>
    <name evidence="2" type="ORF">B0T23DRAFT_312813</name>
</gene>
<feature type="region of interest" description="Disordered" evidence="1">
    <location>
        <begin position="1"/>
        <end position="40"/>
    </location>
</feature>
<sequence>MDPNDPLGLGFPDEDDWVHSGPVAENGSATEPVESSEDEQPNISYFFEQAIGIQDPHDVRGIRRHTKRPLRSYNRHKWKLDYTVGEHSACIWRQRR</sequence>
<dbReference type="AlphaFoldDB" id="A0AAJ0MTD3"/>
<dbReference type="GeneID" id="87872329"/>
<accession>A0AAJ0MTD3</accession>
<evidence type="ECO:0000313" key="3">
    <source>
        <dbReference type="Proteomes" id="UP001285908"/>
    </source>
</evidence>
<dbReference type="Proteomes" id="UP001285908">
    <property type="component" value="Unassembled WGS sequence"/>
</dbReference>
<comment type="caution">
    <text evidence="2">The sequence shown here is derived from an EMBL/GenBank/DDBJ whole genome shotgun (WGS) entry which is preliminary data.</text>
</comment>